<dbReference type="OrthoDB" id="2129116at2759"/>
<gene>
    <name evidence="2" type="ORF">BCR36DRAFT_282763</name>
</gene>
<feature type="region of interest" description="Disordered" evidence="1">
    <location>
        <begin position="70"/>
        <end position="100"/>
    </location>
</feature>
<dbReference type="AlphaFoldDB" id="A0A1Y1VFE4"/>
<evidence type="ECO:0000313" key="3">
    <source>
        <dbReference type="Proteomes" id="UP000193719"/>
    </source>
</evidence>
<feature type="region of interest" description="Disordered" evidence="1">
    <location>
        <begin position="1"/>
        <end position="24"/>
    </location>
</feature>
<keyword evidence="3" id="KW-1185">Reference proteome</keyword>
<accession>A0A1Y1VFE4</accession>
<reference evidence="2 3" key="2">
    <citation type="submission" date="2016-08" db="EMBL/GenBank/DDBJ databases">
        <title>Pervasive Adenine N6-methylation of Active Genes in Fungi.</title>
        <authorList>
            <consortium name="DOE Joint Genome Institute"/>
            <person name="Mondo S.J."/>
            <person name="Dannebaum R.O."/>
            <person name="Kuo R.C."/>
            <person name="Labutti K."/>
            <person name="Haridas S."/>
            <person name="Kuo A."/>
            <person name="Salamov A."/>
            <person name="Ahrendt S.R."/>
            <person name="Lipzen A."/>
            <person name="Sullivan W."/>
            <person name="Andreopoulos W.B."/>
            <person name="Clum A."/>
            <person name="Lindquist E."/>
            <person name="Daum C."/>
            <person name="Ramamoorthy G.K."/>
            <person name="Gryganskyi A."/>
            <person name="Culley D."/>
            <person name="Magnuson J.K."/>
            <person name="James T.Y."/>
            <person name="O'Malley M.A."/>
            <person name="Stajich J.E."/>
            <person name="Spatafora J.W."/>
            <person name="Visel A."/>
            <person name="Grigoriev I.V."/>
        </authorList>
    </citation>
    <scope>NUCLEOTIDE SEQUENCE [LARGE SCALE GENOMIC DNA]</scope>
    <source>
        <strain evidence="3">finn</strain>
    </source>
</reference>
<evidence type="ECO:0000313" key="2">
    <source>
        <dbReference type="EMBL" id="ORX54836.1"/>
    </source>
</evidence>
<protein>
    <submittedName>
        <fullName evidence="2">Uncharacterized protein</fullName>
    </submittedName>
</protein>
<proteinExistence type="predicted"/>
<dbReference type="Proteomes" id="UP000193719">
    <property type="component" value="Unassembled WGS sequence"/>
</dbReference>
<reference evidence="2 3" key="1">
    <citation type="submission" date="2016-08" db="EMBL/GenBank/DDBJ databases">
        <title>Genomes of anaerobic fungi encode conserved fungal cellulosomes for biomass hydrolysis.</title>
        <authorList>
            <consortium name="DOE Joint Genome Institute"/>
            <person name="Haitjema C.H."/>
            <person name="Gilmore S.P."/>
            <person name="Henske J.K."/>
            <person name="Solomon K.V."/>
            <person name="De Groot R."/>
            <person name="Kuo A."/>
            <person name="Mondo S.J."/>
            <person name="Salamov A.A."/>
            <person name="Labutti K."/>
            <person name="Zhao Z."/>
            <person name="Chiniquy J."/>
            <person name="Barry K."/>
            <person name="Brewer H.M."/>
            <person name="Purvine S.O."/>
            <person name="Wright A.T."/>
            <person name="Boxma B."/>
            <person name="Van Alen T."/>
            <person name="Hackstein J.H."/>
            <person name="Baker S.E."/>
            <person name="Grigoriev I.V."/>
            <person name="O'Malley M.A."/>
        </authorList>
    </citation>
    <scope>NUCLEOTIDE SEQUENCE [LARGE SCALE GENOMIC DNA]</scope>
    <source>
        <strain evidence="3">finn</strain>
    </source>
</reference>
<comment type="caution">
    <text evidence="2">The sequence shown here is derived from an EMBL/GenBank/DDBJ whole genome shotgun (WGS) entry which is preliminary data.</text>
</comment>
<name>A0A1Y1VFE4_9FUNG</name>
<dbReference type="STRING" id="1754191.A0A1Y1VFE4"/>
<dbReference type="EMBL" id="MCFH01000010">
    <property type="protein sequence ID" value="ORX54836.1"/>
    <property type="molecule type" value="Genomic_DNA"/>
</dbReference>
<evidence type="ECO:0000256" key="1">
    <source>
        <dbReference type="SAM" id="MobiDB-lite"/>
    </source>
</evidence>
<organism evidence="2 3">
    <name type="scientific">Piromyces finnis</name>
    <dbReference type="NCBI Taxonomy" id="1754191"/>
    <lineage>
        <taxon>Eukaryota</taxon>
        <taxon>Fungi</taxon>
        <taxon>Fungi incertae sedis</taxon>
        <taxon>Chytridiomycota</taxon>
        <taxon>Chytridiomycota incertae sedis</taxon>
        <taxon>Neocallimastigomycetes</taxon>
        <taxon>Neocallimastigales</taxon>
        <taxon>Neocallimastigaceae</taxon>
        <taxon>Piromyces</taxon>
    </lineage>
</organism>
<sequence>MNYLSRVPENALVESEEEENDKDTEKINLLKEIEQNHNVTKNIHGNKELSSSIEEEIEITNRNIQILSLSSDEDSDSSQESPINKISSRKKGGKEDEEGVQLDTIDHIEDYDIELIDENDLFLLPSYLTINDDVYRIRPKDNIEVMKRSYNVMEILCSRTEYADKLMKERMFLIGESLLNVFLPKSDGNMNHFKKTWEFLIAINNSAIVDLLVSPDYLSHAFFDMLKYIHESAVMTVLIKTIFSDFYTTEAQMRIYDHLNELDFLESVIQKIKINK</sequence>